<accession>A0A8S3WKL5</accession>
<sequence length="213" mass="24112">MKVAKVAEPDHVVITVTADIHENYQNNLEYLPIPKNSDEIVNSNKENMDFNRIQIEDQEPLSLNDISLDLDINLNNGAEENVMDEPVPKKQKINILDIKNISTENVFTASKTEKYGQEDTFITNKTGLYLISYGTTDRILLTGAKNFRCIEVNNEGVAHFCGQHAIYVANKTNRSLEKIADIRNIFGLTFDDDDNIIYSNPYEIVKLVPGDCK</sequence>
<evidence type="ECO:0000313" key="2">
    <source>
        <dbReference type="Proteomes" id="UP000691718"/>
    </source>
</evidence>
<name>A0A8S3WKL5_PARAO</name>
<protein>
    <submittedName>
        <fullName evidence="1">(apollo) hypothetical protein</fullName>
    </submittedName>
</protein>
<keyword evidence="2" id="KW-1185">Reference proteome</keyword>
<comment type="caution">
    <text evidence="1">The sequence shown here is derived from an EMBL/GenBank/DDBJ whole genome shotgun (WGS) entry which is preliminary data.</text>
</comment>
<dbReference type="OrthoDB" id="7380034at2759"/>
<dbReference type="Proteomes" id="UP000691718">
    <property type="component" value="Unassembled WGS sequence"/>
</dbReference>
<reference evidence="1" key="1">
    <citation type="submission" date="2021-04" db="EMBL/GenBank/DDBJ databases">
        <authorList>
            <person name="Tunstrom K."/>
        </authorList>
    </citation>
    <scope>NUCLEOTIDE SEQUENCE</scope>
</reference>
<evidence type="ECO:0000313" key="1">
    <source>
        <dbReference type="EMBL" id="CAG4963290.1"/>
    </source>
</evidence>
<organism evidence="1 2">
    <name type="scientific">Parnassius apollo</name>
    <name type="common">Apollo butterfly</name>
    <name type="synonym">Papilio apollo</name>
    <dbReference type="NCBI Taxonomy" id="110799"/>
    <lineage>
        <taxon>Eukaryota</taxon>
        <taxon>Metazoa</taxon>
        <taxon>Ecdysozoa</taxon>
        <taxon>Arthropoda</taxon>
        <taxon>Hexapoda</taxon>
        <taxon>Insecta</taxon>
        <taxon>Pterygota</taxon>
        <taxon>Neoptera</taxon>
        <taxon>Endopterygota</taxon>
        <taxon>Lepidoptera</taxon>
        <taxon>Glossata</taxon>
        <taxon>Ditrysia</taxon>
        <taxon>Papilionoidea</taxon>
        <taxon>Papilionidae</taxon>
        <taxon>Parnassiinae</taxon>
        <taxon>Parnassini</taxon>
        <taxon>Parnassius</taxon>
        <taxon>Parnassius</taxon>
    </lineage>
</organism>
<dbReference type="AlphaFoldDB" id="A0A8S3WKL5"/>
<dbReference type="EMBL" id="CAJQZP010000478">
    <property type="protein sequence ID" value="CAG4963290.1"/>
    <property type="molecule type" value="Genomic_DNA"/>
</dbReference>
<gene>
    <name evidence="1" type="ORF">PAPOLLO_LOCUS6943</name>
</gene>
<proteinExistence type="predicted"/>